<sequence length="171" mass="18514">MTVTYLRRAALHYLERYAAPAVQLRRVLARKIAMSCRHHGEDPALHAALLDEVVAQCVSLQLVDDRRFAEARTASLRRKGLSGRAVAGRLAAKGVGRELVEAVATTDAESELAAARIAARRKRLGSWRRSTDGMADAAALRRKDLAVLARLGFGFAVARAVLDEEEGAEAG</sequence>
<feature type="domain" description="RecX second three-helical" evidence="5">
    <location>
        <begin position="64"/>
        <end position="103"/>
    </location>
</feature>
<evidence type="ECO:0000259" key="5">
    <source>
        <dbReference type="Pfam" id="PF02631"/>
    </source>
</evidence>
<evidence type="ECO:0000313" key="6">
    <source>
        <dbReference type="EMBL" id="MBD3847857.1"/>
    </source>
</evidence>
<evidence type="ECO:0000313" key="7">
    <source>
        <dbReference type="Proteomes" id="UP000619295"/>
    </source>
</evidence>
<dbReference type="Pfam" id="PF02631">
    <property type="entry name" value="RecX_HTH2"/>
    <property type="match status" value="1"/>
</dbReference>
<protein>
    <recommendedName>
        <fullName evidence="3">Regulatory protein RecX</fullName>
    </recommendedName>
</protein>
<proteinExistence type="inferred from homology"/>
<reference evidence="6" key="1">
    <citation type="submission" date="2020-09" db="EMBL/GenBank/DDBJ databases">
        <title>Bosea spartocytisi sp. nov. a root nodule endophyte of Spartocytisus supranubius in the high mountain ecosystem fo the Teide National Park (Canary Islands, Spain).</title>
        <authorList>
            <person name="Pulido-Suarez L."/>
            <person name="Peix A."/>
            <person name="Igual J.M."/>
            <person name="Socas-Perez N."/>
            <person name="Velazquez E."/>
            <person name="Flores-Felix J.D."/>
            <person name="Leon-Barrios M."/>
        </authorList>
    </citation>
    <scope>NUCLEOTIDE SEQUENCE</scope>
    <source>
        <strain evidence="6">SSUT16</strain>
    </source>
</reference>
<evidence type="ECO:0000256" key="3">
    <source>
        <dbReference type="ARBA" id="ARBA00018111"/>
    </source>
</evidence>
<dbReference type="Proteomes" id="UP000619295">
    <property type="component" value="Unassembled WGS sequence"/>
</dbReference>
<organism evidence="6 7">
    <name type="scientific">Bosea spartocytisi</name>
    <dbReference type="NCBI Taxonomy" id="2773451"/>
    <lineage>
        <taxon>Bacteria</taxon>
        <taxon>Pseudomonadati</taxon>
        <taxon>Pseudomonadota</taxon>
        <taxon>Alphaproteobacteria</taxon>
        <taxon>Hyphomicrobiales</taxon>
        <taxon>Boseaceae</taxon>
        <taxon>Bosea</taxon>
    </lineage>
</organism>
<keyword evidence="4" id="KW-0963">Cytoplasm</keyword>
<name>A0A927I1X4_9HYPH</name>
<keyword evidence="7" id="KW-1185">Reference proteome</keyword>
<dbReference type="EMBL" id="JACXWY010000013">
    <property type="protein sequence ID" value="MBD3847857.1"/>
    <property type="molecule type" value="Genomic_DNA"/>
</dbReference>
<comment type="similarity">
    <text evidence="2">Belongs to the RecX family.</text>
</comment>
<dbReference type="InterPro" id="IPR036388">
    <property type="entry name" value="WH-like_DNA-bd_sf"/>
</dbReference>
<dbReference type="GO" id="GO:0005737">
    <property type="term" value="C:cytoplasm"/>
    <property type="evidence" value="ECO:0007669"/>
    <property type="project" value="UniProtKB-SubCell"/>
</dbReference>
<comment type="subcellular location">
    <subcellularLocation>
        <location evidence="1">Cytoplasm</location>
    </subcellularLocation>
</comment>
<dbReference type="InterPro" id="IPR053924">
    <property type="entry name" value="RecX_HTH_2nd"/>
</dbReference>
<evidence type="ECO:0000256" key="2">
    <source>
        <dbReference type="ARBA" id="ARBA00009695"/>
    </source>
</evidence>
<evidence type="ECO:0000256" key="1">
    <source>
        <dbReference type="ARBA" id="ARBA00004496"/>
    </source>
</evidence>
<accession>A0A927I1X4</accession>
<comment type="caution">
    <text evidence="6">The sequence shown here is derived from an EMBL/GenBank/DDBJ whole genome shotgun (WGS) entry which is preliminary data.</text>
</comment>
<evidence type="ECO:0000256" key="4">
    <source>
        <dbReference type="ARBA" id="ARBA00022490"/>
    </source>
</evidence>
<dbReference type="AlphaFoldDB" id="A0A927I1X4"/>
<dbReference type="Gene3D" id="1.10.10.10">
    <property type="entry name" value="Winged helix-like DNA-binding domain superfamily/Winged helix DNA-binding domain"/>
    <property type="match status" value="1"/>
</dbReference>
<gene>
    <name evidence="6" type="ORF">IED13_19330</name>
</gene>